<organism evidence="1 2">
    <name type="scientific">Phytophthora fragariae</name>
    <dbReference type="NCBI Taxonomy" id="53985"/>
    <lineage>
        <taxon>Eukaryota</taxon>
        <taxon>Sar</taxon>
        <taxon>Stramenopiles</taxon>
        <taxon>Oomycota</taxon>
        <taxon>Peronosporomycetes</taxon>
        <taxon>Peronosporales</taxon>
        <taxon>Peronosporaceae</taxon>
        <taxon>Phytophthora</taxon>
    </lineage>
</organism>
<dbReference type="Proteomes" id="UP000440732">
    <property type="component" value="Unassembled WGS sequence"/>
</dbReference>
<accession>A0A6A3RVJ9</accession>
<sequence length="78" mass="8107">MPLPIALCLGRPSTAHSLCTLNVSCNSVEPLRRTSIVWYRSSSRSSGGSAAPTASRCCICLNVAVSGTATAVPADWRA</sequence>
<evidence type="ECO:0000313" key="2">
    <source>
        <dbReference type="Proteomes" id="UP000440732"/>
    </source>
</evidence>
<proteinExistence type="predicted"/>
<comment type="caution">
    <text evidence="1">The sequence shown here is derived from an EMBL/GenBank/DDBJ whole genome shotgun (WGS) entry which is preliminary data.</text>
</comment>
<dbReference type="AlphaFoldDB" id="A0A6A3RVJ9"/>
<reference evidence="1 2" key="1">
    <citation type="submission" date="2018-08" db="EMBL/GenBank/DDBJ databases">
        <title>Genomic investigation of the strawberry pathogen Phytophthora fragariae indicates pathogenicity is determined by transcriptional variation in three key races.</title>
        <authorList>
            <person name="Adams T.M."/>
            <person name="Armitage A.D."/>
            <person name="Sobczyk M.K."/>
            <person name="Bates H.J."/>
            <person name="Dunwell J.M."/>
            <person name="Nellist C.F."/>
            <person name="Harrison R.J."/>
        </authorList>
    </citation>
    <scope>NUCLEOTIDE SEQUENCE [LARGE SCALE GENOMIC DNA]</scope>
    <source>
        <strain evidence="1 2">NOV-5</strain>
    </source>
</reference>
<protein>
    <submittedName>
        <fullName evidence="1">Uncharacterized protein</fullName>
    </submittedName>
</protein>
<name>A0A6A3RVJ9_9STRA</name>
<evidence type="ECO:0000313" key="1">
    <source>
        <dbReference type="EMBL" id="KAE9101114.1"/>
    </source>
</evidence>
<gene>
    <name evidence="1" type="ORF">PF006_g22743</name>
</gene>
<dbReference type="EMBL" id="QXGA01002252">
    <property type="protein sequence ID" value="KAE9101114.1"/>
    <property type="molecule type" value="Genomic_DNA"/>
</dbReference>